<dbReference type="Gene3D" id="2.30.29.30">
    <property type="entry name" value="Pleckstrin-homology domain (PH domain)/Phosphotyrosine-binding domain (PTB)"/>
    <property type="match status" value="1"/>
</dbReference>
<keyword evidence="2" id="KW-1185">Reference proteome</keyword>
<name>A0A8C3DXS1_CORMO</name>
<reference evidence="2" key="1">
    <citation type="submission" date="2019-10" db="EMBL/GenBank/DDBJ databases">
        <title>Corvus moneduloides (New Caledonian crow) genome, bCorMon1, primary haplotype.</title>
        <authorList>
            <person name="Rutz C."/>
            <person name="Fungtammasan C."/>
            <person name="Mountcastle J."/>
            <person name="Formenti G."/>
            <person name="Chow W."/>
            <person name="Howe K."/>
            <person name="Steele M.P."/>
            <person name="Fernandes J."/>
            <person name="Gilbert M.T.P."/>
            <person name="Fedrigo O."/>
            <person name="Jarvis E.D."/>
            <person name="Gemmell N."/>
        </authorList>
    </citation>
    <scope>NUCLEOTIDE SEQUENCE [LARGE SCALE GENOMIC DNA]</scope>
</reference>
<dbReference type="Proteomes" id="UP000694553">
    <property type="component" value="Unassembled WGS sequence"/>
</dbReference>
<reference evidence="1" key="3">
    <citation type="submission" date="2025-09" db="UniProtKB">
        <authorList>
            <consortium name="Ensembl"/>
        </authorList>
    </citation>
    <scope>IDENTIFICATION</scope>
</reference>
<sequence length="106" mass="11556">MEFTELIKNPRADDIQENNEETFRSLTLLHSNIDSIDKRVACSSGTIVIKCEDLHIIQLDIPGTEECLNIVNSTEALSSPGSVTLTCQWADSHQGAPDCSLGCSGY</sequence>
<organism evidence="1 2">
    <name type="scientific">Corvus moneduloides</name>
    <name type="common">New Caledonian crow</name>
    <dbReference type="NCBI Taxonomy" id="1196302"/>
    <lineage>
        <taxon>Eukaryota</taxon>
        <taxon>Metazoa</taxon>
        <taxon>Chordata</taxon>
        <taxon>Craniata</taxon>
        <taxon>Vertebrata</taxon>
        <taxon>Euteleostomi</taxon>
        <taxon>Archelosauria</taxon>
        <taxon>Archosauria</taxon>
        <taxon>Dinosauria</taxon>
        <taxon>Saurischia</taxon>
        <taxon>Theropoda</taxon>
        <taxon>Coelurosauria</taxon>
        <taxon>Aves</taxon>
        <taxon>Neognathae</taxon>
        <taxon>Neoaves</taxon>
        <taxon>Telluraves</taxon>
        <taxon>Australaves</taxon>
        <taxon>Passeriformes</taxon>
        <taxon>Corvoidea</taxon>
        <taxon>Corvidae</taxon>
        <taxon>Corvus</taxon>
    </lineage>
</organism>
<protein>
    <submittedName>
        <fullName evidence="1">Uncharacterized protein</fullName>
    </submittedName>
</protein>
<dbReference type="InterPro" id="IPR011993">
    <property type="entry name" value="PH-like_dom_sf"/>
</dbReference>
<dbReference type="Ensembl" id="ENSCMUT00000011032.2">
    <property type="protein sequence ID" value="ENSCMUP00000010250.1"/>
    <property type="gene ID" value="ENSCMUG00000006526.2"/>
</dbReference>
<reference evidence="1" key="2">
    <citation type="submission" date="2025-08" db="UniProtKB">
        <authorList>
            <consortium name="Ensembl"/>
        </authorList>
    </citation>
    <scope>IDENTIFICATION</scope>
</reference>
<evidence type="ECO:0000313" key="1">
    <source>
        <dbReference type="Ensembl" id="ENSCMUP00000010250.1"/>
    </source>
</evidence>
<accession>A0A8C3DXS1</accession>
<dbReference type="AlphaFoldDB" id="A0A8C3DXS1"/>
<evidence type="ECO:0000313" key="2">
    <source>
        <dbReference type="Proteomes" id="UP000694553"/>
    </source>
</evidence>
<proteinExistence type="predicted"/>